<dbReference type="InterPro" id="IPR018821">
    <property type="entry name" value="DUF294_put_nucleoTrafse_sb-bd"/>
</dbReference>
<dbReference type="PROSITE" id="PS50042">
    <property type="entry name" value="CNMP_BINDING_3"/>
    <property type="match status" value="1"/>
</dbReference>
<dbReference type="EMBL" id="AP021874">
    <property type="protein sequence ID" value="BBO70579.1"/>
    <property type="molecule type" value="Genomic_DNA"/>
</dbReference>
<feature type="domain" description="CBS" evidence="4">
    <location>
        <begin position="170"/>
        <end position="228"/>
    </location>
</feature>
<dbReference type="Pfam" id="PF00571">
    <property type="entry name" value="CBS"/>
    <property type="match status" value="2"/>
</dbReference>
<evidence type="ECO:0000313" key="5">
    <source>
        <dbReference type="EMBL" id="BBO70579.1"/>
    </source>
</evidence>
<dbReference type="PROSITE" id="PS51371">
    <property type="entry name" value="CBS"/>
    <property type="match status" value="2"/>
</dbReference>
<dbReference type="InterPro" id="IPR018490">
    <property type="entry name" value="cNMP-bd_dom_sf"/>
</dbReference>
<evidence type="ECO:0000256" key="1">
    <source>
        <dbReference type="ARBA" id="ARBA00023122"/>
    </source>
</evidence>
<dbReference type="Gene3D" id="2.60.120.10">
    <property type="entry name" value="Jelly Rolls"/>
    <property type="match status" value="1"/>
</dbReference>
<evidence type="ECO:0000313" key="6">
    <source>
        <dbReference type="Proteomes" id="UP000427906"/>
    </source>
</evidence>
<keyword evidence="1 2" id="KW-0129">CBS domain</keyword>
<dbReference type="Pfam" id="PF03445">
    <property type="entry name" value="DUF294"/>
    <property type="match status" value="1"/>
</dbReference>
<name>A0A5K7YRM7_9BACT</name>
<gene>
    <name evidence="5" type="ORF">DSCA_45090</name>
</gene>
<dbReference type="GO" id="GO:0008773">
    <property type="term" value="F:[protein-PII] uridylyltransferase activity"/>
    <property type="evidence" value="ECO:0007669"/>
    <property type="project" value="InterPro"/>
</dbReference>
<dbReference type="Pfam" id="PF10335">
    <property type="entry name" value="DUF294_C"/>
    <property type="match status" value="1"/>
</dbReference>
<protein>
    <submittedName>
        <fullName evidence="5">Nucleotidyltransferase family protein</fullName>
    </submittedName>
</protein>
<dbReference type="InterPro" id="IPR000595">
    <property type="entry name" value="cNMP-bd_dom"/>
</dbReference>
<dbReference type="OrthoDB" id="9808528at2"/>
<reference evidence="5 6" key="1">
    <citation type="submission" date="2019-11" db="EMBL/GenBank/DDBJ databases">
        <title>Comparative genomics of hydrocarbon-degrading Desulfosarcina strains.</title>
        <authorList>
            <person name="Watanabe M."/>
            <person name="Kojima H."/>
            <person name="Fukui M."/>
        </authorList>
    </citation>
    <scope>NUCLEOTIDE SEQUENCE [LARGE SCALE GENOMIC DNA]</scope>
    <source>
        <strain evidence="5 6">PL12</strain>
    </source>
</reference>
<dbReference type="KEGG" id="dalk:DSCA_45090"/>
<proteinExistence type="predicted"/>
<evidence type="ECO:0000259" key="4">
    <source>
        <dbReference type="PROSITE" id="PS51371"/>
    </source>
</evidence>
<dbReference type="Pfam" id="PF00027">
    <property type="entry name" value="cNMP_binding"/>
    <property type="match status" value="1"/>
</dbReference>
<dbReference type="SUPFAM" id="SSF51206">
    <property type="entry name" value="cAMP-binding domain-like"/>
    <property type="match status" value="1"/>
</dbReference>
<keyword evidence="6" id="KW-1185">Reference proteome</keyword>
<accession>A0A5K7YRM7</accession>
<evidence type="ECO:0000256" key="2">
    <source>
        <dbReference type="PROSITE-ProRule" id="PRU00703"/>
    </source>
</evidence>
<dbReference type="InterPro" id="IPR014710">
    <property type="entry name" value="RmlC-like_jellyroll"/>
</dbReference>
<organism evidence="5 6">
    <name type="scientific">Desulfosarcina alkanivorans</name>
    <dbReference type="NCBI Taxonomy" id="571177"/>
    <lineage>
        <taxon>Bacteria</taxon>
        <taxon>Pseudomonadati</taxon>
        <taxon>Thermodesulfobacteriota</taxon>
        <taxon>Desulfobacteria</taxon>
        <taxon>Desulfobacterales</taxon>
        <taxon>Desulfosarcinaceae</taxon>
        <taxon>Desulfosarcina</taxon>
    </lineage>
</organism>
<dbReference type="InterPro" id="IPR000644">
    <property type="entry name" value="CBS_dom"/>
</dbReference>
<dbReference type="PANTHER" id="PTHR43080">
    <property type="entry name" value="CBS DOMAIN-CONTAINING PROTEIN CBSX3, MITOCHONDRIAL"/>
    <property type="match status" value="1"/>
</dbReference>
<dbReference type="AlphaFoldDB" id="A0A5K7YRM7"/>
<dbReference type="CDD" id="cd05401">
    <property type="entry name" value="NT_GlnE_GlnD_like"/>
    <property type="match status" value="1"/>
</dbReference>
<keyword evidence="5" id="KW-0808">Transferase</keyword>
<dbReference type="InterPro" id="IPR051257">
    <property type="entry name" value="Diverse_CBS-Domain"/>
</dbReference>
<feature type="domain" description="CBS" evidence="4">
    <location>
        <begin position="237"/>
        <end position="297"/>
    </location>
</feature>
<dbReference type="SUPFAM" id="SSF54631">
    <property type="entry name" value="CBS-domain pair"/>
    <property type="match status" value="1"/>
</dbReference>
<dbReference type="Gene3D" id="3.10.580.10">
    <property type="entry name" value="CBS-domain"/>
    <property type="match status" value="1"/>
</dbReference>
<dbReference type="CDD" id="cd00038">
    <property type="entry name" value="CAP_ED"/>
    <property type="match status" value="1"/>
</dbReference>
<dbReference type="SMART" id="SM00116">
    <property type="entry name" value="CBS"/>
    <property type="match status" value="2"/>
</dbReference>
<dbReference type="InterPro" id="IPR046342">
    <property type="entry name" value="CBS_dom_sf"/>
</dbReference>
<sequence>MMNNEALIAVLQRTDPFALLDRNVLAPLCRGITLGTFKKGDYVFRQGAPSCDCLFIIAHGLVEILVEDDCREESVVGLRRKHDFFGETVVLSGQRYPGSARAKGALTCLRLHRNDLESLIYSQPEFSGFFNTLLAERMRLIYERNLSDRACTIPGSSTALLFRKQVSRVMSAPVLTCREDDPVSDAAKKMVKRQVGCLVVVDPAGRFRGTLTERHLVGGLIAEQTCPVGRCTAGRLMDPRLKAIAPEAYLGEALAAMIRNRSRQLVVMERDLPVGVVAFSDLVRSQSADSLMLIHDIADQNDMDGLADLSAGIDRVLDALVAERAGVQETMEIMSRLNDRITRKVIELSEVQMKGDGWGPPPVDYCWINMGSAARYEQTLRTDQDNAIIYADPEDGDRQASFDYFQRLAERVVDGLDRCGFERCPGGVMASKPKWCRALSEWRRGVAGWMVSMEPEDIRTLTILLDYRSVWGNNSLADTLWDDIVDAFSGSMSAGHMLSRDDQKLVAPIGILGKIATERSGPKKGRINLKTAALVHMVNAVRLLALRRGISTPSTLERLDRLVDSHDLSAEDAAFYRAGFETLMMFRIRENLKRVRDGRPPDNTLDPGTLNKSETLLLKDALSAVAQLQKRMSKGFHVPWMNYFGH</sequence>
<feature type="domain" description="Cyclic nucleotide-binding" evidence="3">
    <location>
        <begin position="16"/>
        <end position="120"/>
    </location>
</feature>
<dbReference type="InterPro" id="IPR005105">
    <property type="entry name" value="GlnD_Uridyltrans_N"/>
</dbReference>
<dbReference type="PANTHER" id="PTHR43080:SF26">
    <property type="entry name" value="REGULATORY PROTEIN"/>
    <property type="match status" value="1"/>
</dbReference>
<dbReference type="SMART" id="SM00100">
    <property type="entry name" value="cNMP"/>
    <property type="match status" value="1"/>
</dbReference>
<dbReference type="RefSeq" id="WP_155318517.1">
    <property type="nucleotide sequence ID" value="NZ_AP021874.1"/>
</dbReference>
<dbReference type="Proteomes" id="UP000427906">
    <property type="component" value="Chromosome"/>
</dbReference>
<evidence type="ECO:0000259" key="3">
    <source>
        <dbReference type="PROSITE" id="PS50042"/>
    </source>
</evidence>